<evidence type="ECO:0000256" key="2">
    <source>
        <dbReference type="SAM" id="Phobius"/>
    </source>
</evidence>
<name>A0A328VIW9_9CHLR</name>
<accession>A0A328VIW9</accession>
<dbReference type="Proteomes" id="UP000248706">
    <property type="component" value="Unassembled WGS sequence"/>
</dbReference>
<keyword evidence="2" id="KW-0812">Transmembrane</keyword>
<gene>
    <name evidence="3" type="ORF">A4R35_11105</name>
</gene>
<proteinExistence type="predicted"/>
<keyword evidence="4" id="KW-1185">Reference proteome</keyword>
<comment type="caution">
    <text evidence="3">The sequence shown here is derived from an EMBL/GenBank/DDBJ whole genome shotgun (WGS) entry which is preliminary data.</text>
</comment>
<feature type="region of interest" description="Disordered" evidence="1">
    <location>
        <begin position="96"/>
        <end position="119"/>
    </location>
</feature>
<dbReference type="EMBL" id="MCIF01000002">
    <property type="protein sequence ID" value="RAQ96082.1"/>
    <property type="molecule type" value="Genomic_DNA"/>
</dbReference>
<evidence type="ECO:0000313" key="4">
    <source>
        <dbReference type="Proteomes" id="UP000248706"/>
    </source>
</evidence>
<feature type="region of interest" description="Disordered" evidence="1">
    <location>
        <begin position="1"/>
        <end position="28"/>
    </location>
</feature>
<feature type="transmembrane region" description="Helical" evidence="2">
    <location>
        <begin position="37"/>
        <end position="60"/>
    </location>
</feature>
<reference evidence="3 4" key="1">
    <citation type="submission" date="2016-08" db="EMBL/GenBank/DDBJ databases">
        <title>Analysis of Carbohydrate Active Enzymes in Thermogemmatispora T81 Reveals Carbohydrate Degradation Ability.</title>
        <authorList>
            <person name="Tomazini A."/>
            <person name="Lal S."/>
            <person name="Stott M."/>
            <person name="Henrissat B."/>
            <person name="Polikarpov I."/>
            <person name="Sparling R."/>
            <person name="Levin D.B."/>
        </authorList>
    </citation>
    <scope>NUCLEOTIDE SEQUENCE [LARGE SCALE GENOMIC DNA]</scope>
    <source>
        <strain evidence="3 4">T81</strain>
    </source>
</reference>
<sequence length="235" mass="24261">MPTDPYSPSPVGPYVPGGPGPYGPPPTPPRKSNLGKVLLIVGAVLLVIVAACCGGFFIIARNASNSVVSSINATATAIAATVSAEEGTASSLLTPTTTVAPTTSAPSNQQGPSPSGSPIATSASAIVTKIQMADQVNDVTPTHLTSTFKTHQTIYAAFEIKSGSSGYMVAKWYLNNVHAFDNKVLQVKPSYDAGYFAGYYNLAGQGAVEIYWCTTSDCSDAQLAQVATFTVEESS</sequence>
<dbReference type="AlphaFoldDB" id="A0A328VIW9"/>
<keyword evidence="2" id="KW-1133">Transmembrane helix</keyword>
<organism evidence="3 4">
    <name type="scientific">Thermogemmatispora tikiterensis</name>
    <dbReference type="NCBI Taxonomy" id="1825093"/>
    <lineage>
        <taxon>Bacteria</taxon>
        <taxon>Bacillati</taxon>
        <taxon>Chloroflexota</taxon>
        <taxon>Ktedonobacteria</taxon>
        <taxon>Thermogemmatisporales</taxon>
        <taxon>Thermogemmatisporaceae</taxon>
        <taxon>Thermogemmatispora</taxon>
    </lineage>
</organism>
<evidence type="ECO:0000256" key="1">
    <source>
        <dbReference type="SAM" id="MobiDB-lite"/>
    </source>
</evidence>
<feature type="compositionally biased region" description="Low complexity" evidence="1">
    <location>
        <begin position="96"/>
        <end position="118"/>
    </location>
</feature>
<keyword evidence="2" id="KW-0472">Membrane</keyword>
<protein>
    <submittedName>
        <fullName evidence="3">Uncharacterized protein</fullName>
    </submittedName>
</protein>
<evidence type="ECO:0000313" key="3">
    <source>
        <dbReference type="EMBL" id="RAQ96082.1"/>
    </source>
</evidence>